<feature type="transmembrane region" description="Helical" evidence="7">
    <location>
        <begin position="231"/>
        <end position="248"/>
    </location>
</feature>
<feature type="transmembrane region" description="Helical" evidence="7">
    <location>
        <begin position="196"/>
        <end position="219"/>
    </location>
</feature>
<evidence type="ECO:0000256" key="6">
    <source>
        <dbReference type="ARBA" id="ARBA00023136"/>
    </source>
</evidence>
<name>A0A0A3IIN9_9BACI</name>
<evidence type="ECO:0000256" key="7">
    <source>
        <dbReference type="SAM" id="Phobius"/>
    </source>
</evidence>
<gene>
    <name evidence="9" type="ORF">CD32_15710</name>
</gene>
<keyword evidence="10" id="KW-1185">Reference proteome</keyword>
<dbReference type="Pfam" id="PF07690">
    <property type="entry name" value="MFS_1"/>
    <property type="match status" value="2"/>
</dbReference>
<dbReference type="PROSITE" id="PS50850">
    <property type="entry name" value="MFS"/>
    <property type="match status" value="1"/>
</dbReference>
<dbReference type="eggNOG" id="COG2814">
    <property type="taxonomic scope" value="Bacteria"/>
</dbReference>
<feature type="transmembrane region" description="Helical" evidence="7">
    <location>
        <begin position="336"/>
        <end position="355"/>
    </location>
</feature>
<feature type="transmembrane region" description="Helical" evidence="7">
    <location>
        <begin position="367"/>
        <end position="385"/>
    </location>
</feature>
<proteinExistence type="predicted"/>
<evidence type="ECO:0000256" key="5">
    <source>
        <dbReference type="ARBA" id="ARBA00022989"/>
    </source>
</evidence>
<keyword evidence="5 7" id="KW-1133">Transmembrane helix</keyword>
<dbReference type="Pfam" id="PF12823">
    <property type="entry name" value="DUF3817"/>
    <property type="match status" value="1"/>
</dbReference>
<feature type="transmembrane region" description="Helical" evidence="7">
    <location>
        <begin position="427"/>
        <end position="448"/>
    </location>
</feature>
<organism evidence="9 10">
    <name type="scientific">Lysinibacillus odysseyi 34hs-1 = NBRC 100172</name>
    <dbReference type="NCBI Taxonomy" id="1220589"/>
    <lineage>
        <taxon>Bacteria</taxon>
        <taxon>Bacillati</taxon>
        <taxon>Bacillota</taxon>
        <taxon>Bacilli</taxon>
        <taxon>Bacillales</taxon>
        <taxon>Bacillaceae</taxon>
        <taxon>Lysinibacillus</taxon>
    </lineage>
</organism>
<dbReference type="InterPro" id="IPR050171">
    <property type="entry name" value="MFS_Transporters"/>
</dbReference>
<feature type="domain" description="Major facilitator superfamily (MFS) profile" evidence="8">
    <location>
        <begin position="106"/>
        <end position="479"/>
    </location>
</feature>
<feature type="transmembrane region" description="Helical" evidence="7">
    <location>
        <begin position="454"/>
        <end position="476"/>
    </location>
</feature>
<dbReference type="RefSeq" id="WP_036156335.1">
    <property type="nucleotide sequence ID" value="NZ_AVCX01000003.1"/>
</dbReference>
<feature type="transmembrane region" description="Helical" evidence="7">
    <location>
        <begin position="391"/>
        <end position="415"/>
    </location>
</feature>
<evidence type="ECO:0000313" key="9">
    <source>
        <dbReference type="EMBL" id="KGR83290.1"/>
    </source>
</evidence>
<evidence type="ECO:0000256" key="1">
    <source>
        <dbReference type="ARBA" id="ARBA00004651"/>
    </source>
</evidence>
<feature type="transmembrane region" description="Helical" evidence="7">
    <location>
        <begin position="67"/>
        <end position="88"/>
    </location>
</feature>
<dbReference type="STRING" id="1220589.CD32_15710"/>
<reference evidence="9 10" key="1">
    <citation type="submission" date="2014-02" db="EMBL/GenBank/DDBJ databases">
        <title>Draft genome sequence of Lysinibacillus odysseyi NBRC 100172.</title>
        <authorList>
            <person name="Zhang F."/>
            <person name="Wang G."/>
            <person name="Zhang L."/>
        </authorList>
    </citation>
    <scope>NUCLEOTIDE SEQUENCE [LARGE SCALE GENOMIC DNA]</scope>
    <source>
        <strain evidence="9 10">NBRC 100172</strain>
    </source>
</reference>
<feature type="transmembrane region" description="Helical" evidence="7">
    <location>
        <begin position="39"/>
        <end position="61"/>
    </location>
</feature>
<keyword evidence="6 7" id="KW-0472">Membrane</keyword>
<evidence type="ECO:0000256" key="2">
    <source>
        <dbReference type="ARBA" id="ARBA00022448"/>
    </source>
</evidence>
<feature type="transmembrane region" description="Helical" evidence="7">
    <location>
        <begin position="6"/>
        <end position="27"/>
    </location>
</feature>
<protein>
    <submittedName>
        <fullName evidence="9">Multidrug transporter</fullName>
    </submittedName>
</protein>
<feature type="transmembrane region" description="Helical" evidence="7">
    <location>
        <begin position="172"/>
        <end position="190"/>
    </location>
</feature>
<evidence type="ECO:0000256" key="4">
    <source>
        <dbReference type="ARBA" id="ARBA00022692"/>
    </source>
</evidence>
<comment type="subcellular location">
    <subcellularLocation>
        <location evidence="1">Cell membrane</location>
        <topology evidence="1">Multi-pass membrane protein</topology>
    </subcellularLocation>
</comment>
<evidence type="ECO:0000313" key="10">
    <source>
        <dbReference type="Proteomes" id="UP000030437"/>
    </source>
</evidence>
<dbReference type="SUPFAM" id="SSF103473">
    <property type="entry name" value="MFS general substrate transporter"/>
    <property type="match status" value="1"/>
</dbReference>
<dbReference type="NCBIfam" id="TIGR03954">
    <property type="entry name" value="integ_memb_HG"/>
    <property type="match status" value="1"/>
</dbReference>
<evidence type="ECO:0000259" key="8">
    <source>
        <dbReference type="PROSITE" id="PS50850"/>
    </source>
</evidence>
<dbReference type="GO" id="GO:0005886">
    <property type="term" value="C:plasma membrane"/>
    <property type="evidence" value="ECO:0007669"/>
    <property type="project" value="UniProtKB-SubCell"/>
</dbReference>
<accession>A0A0A3IIN9</accession>
<dbReference type="EMBL" id="JPVP01000058">
    <property type="protein sequence ID" value="KGR83290.1"/>
    <property type="molecule type" value="Genomic_DNA"/>
</dbReference>
<dbReference type="OrthoDB" id="9793283at2"/>
<keyword evidence="3" id="KW-1003">Cell membrane</keyword>
<dbReference type="AlphaFoldDB" id="A0A0A3IIN9"/>
<sequence>MKFHPISILRATGILDGISLLVLLCIAMPLKYIADYPMAVTIVGAVHGGIFIAYLLSILYVQLRVQWNAGLSIVAILVAFIPAGNFVFDYFLKKRKASYTIKPFCKSWIVYMIVFFTFIDLFTQLPIMSTFATSVGASAMIAGFVVGIYSLTNTFGNVLSGIFTDRYGAFRLLVLGLITTSISLLLYNVVDNPTTLIAVRFIHGFLGGLIVPAAFTLLANTTKEEKQGSQSAVTGSFVGVAAIVGPAYSGIMASRTSAPFVFTTVAAAGIVLAIVTVLFLKMSAAHMQKEVQEREAFHFNKGIVQAYAGAFFLMFSQGALAYLLPLHVENLGHSSRLSGTLMSMFGIVAVLIFVLPTNRLFDKIPPIYNLVAGLACMGASQLLIGQMRGAAALYGVLALYGVGFAFLFPAINTLLVRSTTAGIRGKAYGYFYAFFSLGVVVGSSGLGILPFSLIGSFTFTGVLLIVLSAIVFISALRTKFSSKTLKSA</sequence>
<feature type="transmembrane region" description="Helical" evidence="7">
    <location>
        <begin position="303"/>
        <end position="324"/>
    </location>
</feature>
<keyword evidence="2" id="KW-0813">Transport</keyword>
<comment type="caution">
    <text evidence="9">The sequence shown here is derived from an EMBL/GenBank/DDBJ whole genome shotgun (WGS) entry which is preliminary data.</text>
</comment>
<dbReference type="CDD" id="cd17325">
    <property type="entry name" value="MFS_MdtG_SLC18_like"/>
    <property type="match status" value="1"/>
</dbReference>
<dbReference type="InterPro" id="IPR023845">
    <property type="entry name" value="DUF3817_TM"/>
</dbReference>
<dbReference type="Proteomes" id="UP000030437">
    <property type="component" value="Unassembled WGS sequence"/>
</dbReference>
<evidence type="ECO:0000256" key="3">
    <source>
        <dbReference type="ARBA" id="ARBA00022475"/>
    </source>
</evidence>
<feature type="transmembrane region" description="Helical" evidence="7">
    <location>
        <begin position="108"/>
        <end position="125"/>
    </location>
</feature>
<dbReference type="InterPro" id="IPR036259">
    <property type="entry name" value="MFS_trans_sf"/>
</dbReference>
<dbReference type="PANTHER" id="PTHR23517:SF2">
    <property type="entry name" value="MULTIDRUG RESISTANCE PROTEIN MDTH"/>
    <property type="match status" value="1"/>
</dbReference>
<dbReference type="Gene3D" id="1.20.1250.20">
    <property type="entry name" value="MFS general substrate transporter like domains"/>
    <property type="match status" value="1"/>
</dbReference>
<dbReference type="InterPro" id="IPR011701">
    <property type="entry name" value="MFS"/>
</dbReference>
<dbReference type="PANTHER" id="PTHR23517">
    <property type="entry name" value="RESISTANCE PROTEIN MDTM, PUTATIVE-RELATED-RELATED"/>
    <property type="match status" value="1"/>
</dbReference>
<keyword evidence="4 7" id="KW-0812">Transmembrane</keyword>
<feature type="transmembrane region" description="Helical" evidence="7">
    <location>
        <begin position="131"/>
        <end position="151"/>
    </location>
</feature>
<feature type="transmembrane region" description="Helical" evidence="7">
    <location>
        <begin position="260"/>
        <end position="282"/>
    </location>
</feature>
<dbReference type="InterPro" id="IPR020846">
    <property type="entry name" value="MFS_dom"/>
</dbReference>
<dbReference type="GO" id="GO:0022857">
    <property type="term" value="F:transmembrane transporter activity"/>
    <property type="evidence" value="ECO:0007669"/>
    <property type="project" value="InterPro"/>
</dbReference>